<evidence type="ECO:0000256" key="1">
    <source>
        <dbReference type="ARBA" id="ARBA00006484"/>
    </source>
</evidence>
<dbReference type="KEGG" id="atq:GH723_02110"/>
<dbReference type="Pfam" id="PF00106">
    <property type="entry name" value="adh_short"/>
    <property type="match status" value="1"/>
</dbReference>
<dbReference type="GO" id="GO:0016491">
    <property type="term" value="F:oxidoreductase activity"/>
    <property type="evidence" value="ECO:0007669"/>
    <property type="project" value="UniProtKB-KW"/>
</dbReference>
<dbReference type="EMBL" id="CP045851">
    <property type="protein sequence ID" value="QGG93996.1"/>
    <property type="molecule type" value="Genomic_DNA"/>
</dbReference>
<dbReference type="Gene3D" id="3.40.50.720">
    <property type="entry name" value="NAD(P)-binding Rossmann-like Domain"/>
    <property type="match status" value="1"/>
</dbReference>
<keyword evidence="6" id="KW-1185">Reference proteome</keyword>
<evidence type="ECO:0000313" key="5">
    <source>
        <dbReference type="EMBL" id="QGG93996.1"/>
    </source>
</evidence>
<dbReference type="InterPro" id="IPR036291">
    <property type="entry name" value="NAD(P)-bd_dom_sf"/>
</dbReference>
<dbReference type="RefSeq" id="WP_153758102.1">
    <property type="nucleotide sequence ID" value="NZ_CP045851.1"/>
</dbReference>
<sequence length="298" mass="31268">MTDIGFDGRVAIVTGAGHGLGRQHALQLAARGARIVVNDLGGTVDGTGADAGPAQQVADEIKSAGGEAVANTDSVASQEGGEAIVQTALDAFGRVDIVVNNAGILRDKAFHNLTPDLLDPVLQVHLYGAFWVTLPAWKLMREQGYGRVVNTSSAAGLFGNFGQTNYGAAKMGLVGFTKALAQEGHKRNVLANVIAPGARTRMTEDLLGPMADSLDPEKVSPVVVYLASDQCDVTGQILSVAGGRVSRVVVAEPLGYYSKDLTPEQVRDNWDAIASLEDLIVPDNANEEIGQLLNVVNR</sequence>
<dbReference type="InterPro" id="IPR057326">
    <property type="entry name" value="KR_dom"/>
</dbReference>
<evidence type="ECO:0000313" key="6">
    <source>
        <dbReference type="Proteomes" id="UP000334019"/>
    </source>
</evidence>
<organism evidence="5 6">
    <name type="scientific">Actinomarinicola tropica</name>
    <dbReference type="NCBI Taxonomy" id="2789776"/>
    <lineage>
        <taxon>Bacteria</taxon>
        <taxon>Bacillati</taxon>
        <taxon>Actinomycetota</taxon>
        <taxon>Acidimicrobiia</taxon>
        <taxon>Acidimicrobiales</taxon>
        <taxon>Iamiaceae</taxon>
        <taxon>Actinomarinicola</taxon>
    </lineage>
</organism>
<feature type="domain" description="Ketoreductase" evidence="4">
    <location>
        <begin position="9"/>
        <end position="205"/>
    </location>
</feature>
<dbReference type="PROSITE" id="PS00061">
    <property type="entry name" value="ADH_SHORT"/>
    <property type="match status" value="1"/>
</dbReference>
<name>A0A5Q2RI20_9ACTN</name>
<dbReference type="Gene3D" id="1.10.287.4290">
    <property type="match status" value="1"/>
</dbReference>
<reference evidence="5 6" key="1">
    <citation type="submission" date="2019-11" db="EMBL/GenBank/DDBJ databases">
        <authorList>
            <person name="He Y."/>
        </authorList>
    </citation>
    <scope>NUCLEOTIDE SEQUENCE [LARGE SCALE GENOMIC DNA]</scope>
    <source>
        <strain evidence="5 6">SCSIO 58843</strain>
    </source>
</reference>
<dbReference type="Proteomes" id="UP000334019">
    <property type="component" value="Chromosome"/>
</dbReference>
<dbReference type="PRINTS" id="PR00080">
    <property type="entry name" value="SDRFAMILY"/>
</dbReference>
<evidence type="ECO:0000256" key="3">
    <source>
        <dbReference type="RuleBase" id="RU000363"/>
    </source>
</evidence>
<dbReference type="AlphaFoldDB" id="A0A5Q2RI20"/>
<gene>
    <name evidence="5" type="ORF">GH723_02110</name>
</gene>
<dbReference type="SMART" id="SM00822">
    <property type="entry name" value="PKS_KR"/>
    <property type="match status" value="1"/>
</dbReference>
<comment type="similarity">
    <text evidence="1 3">Belongs to the short-chain dehydrogenases/reductases (SDR) family.</text>
</comment>
<dbReference type="CDD" id="cd05353">
    <property type="entry name" value="hydroxyacyl-CoA-like_DH_SDR_c-like"/>
    <property type="match status" value="1"/>
</dbReference>
<dbReference type="InterPro" id="IPR020904">
    <property type="entry name" value="Sc_DH/Rdtase_CS"/>
</dbReference>
<proteinExistence type="inferred from homology"/>
<evidence type="ECO:0000256" key="2">
    <source>
        <dbReference type="ARBA" id="ARBA00023002"/>
    </source>
</evidence>
<dbReference type="InterPro" id="IPR051687">
    <property type="entry name" value="Peroxisomal_Beta-Oxidation"/>
</dbReference>
<protein>
    <submittedName>
        <fullName evidence="5">SDR family NAD(P)-dependent oxidoreductase</fullName>
    </submittedName>
</protein>
<accession>A0A5Q2RI20</accession>
<dbReference type="SUPFAM" id="SSF51735">
    <property type="entry name" value="NAD(P)-binding Rossmann-fold domains"/>
    <property type="match status" value="1"/>
</dbReference>
<evidence type="ECO:0000259" key="4">
    <source>
        <dbReference type="SMART" id="SM00822"/>
    </source>
</evidence>
<dbReference type="PANTHER" id="PTHR45024:SF2">
    <property type="entry name" value="SCP2 DOMAIN-CONTAINING PROTEIN"/>
    <property type="match status" value="1"/>
</dbReference>
<keyword evidence="2" id="KW-0560">Oxidoreductase</keyword>
<dbReference type="InterPro" id="IPR002347">
    <property type="entry name" value="SDR_fam"/>
</dbReference>
<dbReference type="PANTHER" id="PTHR45024">
    <property type="entry name" value="DEHYDROGENASES, SHORT CHAIN"/>
    <property type="match status" value="1"/>
</dbReference>
<dbReference type="PRINTS" id="PR00081">
    <property type="entry name" value="GDHRDH"/>
</dbReference>